<dbReference type="GO" id="GO:0071797">
    <property type="term" value="C:LUBAC complex"/>
    <property type="evidence" value="ECO:0007669"/>
    <property type="project" value="InterPro"/>
</dbReference>
<dbReference type="InterPro" id="IPR047540">
    <property type="entry name" value="BRcat_RBR_RNF31-like"/>
</dbReference>
<keyword evidence="1" id="KW-0436">Ligase</keyword>
<dbReference type="PROSITE" id="PS51873">
    <property type="entry name" value="TRIAD"/>
    <property type="match status" value="1"/>
</dbReference>
<protein>
    <submittedName>
        <fullName evidence="1">E3 ubiquitin- ligase RNF31-like</fullName>
    </submittedName>
</protein>
<dbReference type="AlphaFoldDB" id="A0A6S7KLG6"/>
<comment type="caution">
    <text evidence="1">The sequence shown here is derived from an EMBL/GenBank/DDBJ whole genome shotgun (WGS) entry which is preliminary data.</text>
</comment>
<name>A0A6S7KLG6_PARCT</name>
<dbReference type="GO" id="GO:0016874">
    <property type="term" value="F:ligase activity"/>
    <property type="evidence" value="ECO:0007669"/>
    <property type="project" value="UniProtKB-KW"/>
</dbReference>
<dbReference type="Pfam" id="PF01485">
    <property type="entry name" value="IBR"/>
    <property type="match status" value="1"/>
</dbReference>
<dbReference type="GO" id="GO:1990450">
    <property type="term" value="F:linear polyubiquitin binding"/>
    <property type="evidence" value="ECO:0007669"/>
    <property type="project" value="TreeGrafter"/>
</dbReference>
<reference evidence="1" key="1">
    <citation type="submission" date="2020-04" db="EMBL/GenBank/DDBJ databases">
        <authorList>
            <person name="Alioto T."/>
            <person name="Alioto T."/>
            <person name="Gomez Garrido J."/>
        </authorList>
    </citation>
    <scope>NUCLEOTIDE SEQUENCE</scope>
    <source>
        <strain evidence="1">A484AB</strain>
    </source>
</reference>
<organism evidence="1 2">
    <name type="scientific">Paramuricea clavata</name>
    <name type="common">Red gorgonian</name>
    <name type="synonym">Violescent sea-whip</name>
    <dbReference type="NCBI Taxonomy" id="317549"/>
    <lineage>
        <taxon>Eukaryota</taxon>
        <taxon>Metazoa</taxon>
        <taxon>Cnidaria</taxon>
        <taxon>Anthozoa</taxon>
        <taxon>Octocorallia</taxon>
        <taxon>Malacalcyonacea</taxon>
        <taxon>Plexauridae</taxon>
        <taxon>Paramuricea</taxon>
    </lineage>
</organism>
<dbReference type="InterPro" id="IPR026254">
    <property type="entry name" value="RNF31-like"/>
</dbReference>
<dbReference type="OrthoDB" id="9978677at2759"/>
<dbReference type="EMBL" id="CACRXK020031725">
    <property type="protein sequence ID" value="CAB4043181.1"/>
    <property type="molecule type" value="Genomic_DNA"/>
</dbReference>
<dbReference type="PANTHER" id="PTHR16004:SF2">
    <property type="entry name" value="E3 UBIQUITIN-PROTEIN LIGASE LUBEL"/>
    <property type="match status" value="1"/>
</dbReference>
<dbReference type="SUPFAM" id="SSF57850">
    <property type="entry name" value="RING/U-box"/>
    <property type="match status" value="2"/>
</dbReference>
<keyword evidence="2" id="KW-1185">Reference proteome</keyword>
<dbReference type="InterPro" id="IPR044066">
    <property type="entry name" value="TRIAD_supradom"/>
</dbReference>
<dbReference type="PROSITE" id="PS50089">
    <property type="entry name" value="ZF_RING_2"/>
    <property type="match status" value="1"/>
</dbReference>
<dbReference type="GO" id="GO:0008270">
    <property type="term" value="F:zinc ion binding"/>
    <property type="evidence" value="ECO:0007669"/>
    <property type="project" value="InterPro"/>
</dbReference>
<feature type="non-terminal residue" evidence="1">
    <location>
        <position position="251"/>
    </location>
</feature>
<evidence type="ECO:0000313" key="1">
    <source>
        <dbReference type="EMBL" id="CAB4043181.1"/>
    </source>
</evidence>
<dbReference type="GO" id="GO:0097039">
    <property type="term" value="P:protein linear polyubiquitination"/>
    <property type="evidence" value="ECO:0007669"/>
    <property type="project" value="TreeGrafter"/>
</dbReference>
<sequence length="251" mass="29045">KSAPSKSAGLDHVYEAVKNKNVSFERRVEVLYAEHQMQSRGRAETAVKLLDMGFNLEDCIEAAKAFGDMKRALAYLQQECPLCYDEKPMSQMITFLSCRDKICKDCLALYLTIRIKEMHIHQIVCPVCSLPDLRDEVAAAVYFNNLSIMMRGLVDPETHDLFEKKLRDRALRKEANFRWCAHCSYGFINDFPNVNKMQCPDCQNFTCFGCKKPWEDQHEGITCEQFARWKEENDEEYQPAGFARHFARSGI</sequence>
<dbReference type="GO" id="GO:0036435">
    <property type="term" value="F:K48-linked polyubiquitin modification-dependent protein binding"/>
    <property type="evidence" value="ECO:0007669"/>
    <property type="project" value="TreeGrafter"/>
</dbReference>
<dbReference type="GO" id="GO:0070530">
    <property type="term" value="F:K63-linked polyubiquitin modification-dependent protein binding"/>
    <property type="evidence" value="ECO:0007669"/>
    <property type="project" value="TreeGrafter"/>
</dbReference>
<dbReference type="InterPro" id="IPR002867">
    <property type="entry name" value="IBR_dom"/>
</dbReference>
<dbReference type="Gene3D" id="3.30.40.10">
    <property type="entry name" value="Zinc/RING finger domain, C3HC4 (zinc finger)"/>
    <property type="match status" value="1"/>
</dbReference>
<dbReference type="PANTHER" id="PTHR16004">
    <property type="entry name" value="RING FINGER PROTEIN 31-RELATED"/>
    <property type="match status" value="1"/>
</dbReference>
<dbReference type="InterPro" id="IPR013083">
    <property type="entry name" value="Znf_RING/FYVE/PHD"/>
</dbReference>
<accession>A0A6S7KLG6</accession>
<gene>
    <name evidence="1" type="ORF">PACLA_8A047460</name>
</gene>
<evidence type="ECO:0000313" key="2">
    <source>
        <dbReference type="Proteomes" id="UP001152795"/>
    </source>
</evidence>
<proteinExistence type="predicted"/>
<dbReference type="SMART" id="SM00647">
    <property type="entry name" value="IBR"/>
    <property type="match status" value="1"/>
</dbReference>
<dbReference type="CDD" id="cd20337">
    <property type="entry name" value="BRcat_RBR_HOIP"/>
    <property type="match status" value="1"/>
</dbReference>
<dbReference type="InterPro" id="IPR001841">
    <property type="entry name" value="Znf_RING"/>
</dbReference>
<dbReference type="GO" id="GO:0061630">
    <property type="term" value="F:ubiquitin protein ligase activity"/>
    <property type="evidence" value="ECO:0007669"/>
    <property type="project" value="TreeGrafter"/>
</dbReference>
<feature type="non-terminal residue" evidence="1">
    <location>
        <position position="1"/>
    </location>
</feature>
<dbReference type="Proteomes" id="UP001152795">
    <property type="component" value="Unassembled WGS sequence"/>
</dbReference>